<dbReference type="Pfam" id="PF03496">
    <property type="entry name" value="ADPrib_exo_Tox"/>
    <property type="match status" value="1"/>
</dbReference>
<evidence type="ECO:0000256" key="2">
    <source>
        <dbReference type="ARBA" id="ARBA00033021"/>
    </source>
</evidence>
<dbReference type="Proteomes" id="UP000022311">
    <property type="component" value="Unassembled WGS sequence"/>
</dbReference>
<evidence type="ECO:0000256" key="3">
    <source>
        <dbReference type="ARBA" id="ARBA00047597"/>
    </source>
</evidence>
<sequence length="211" mass="23266">MWTSLSEEELLDQLKNHFPLALAIKNITTSSQSVSLLSTAEIVAVKLYSGEAYKPLNRKLRSGQTMTSAEQLLDIALSKALAKSSLNILTKTYRGSQVTDALGSIAEGKVGQDPAYLSTSRDPNIAREFAEENKYSLWSVIFGCSGFDMVPVNKDTIEAEVLYPKNTAMRLLLRHTVQKREYRVLEEASVSEGCGHIPLLVDALDLANQSR</sequence>
<protein>
    <recommendedName>
        <fullName evidence="1">NAD(+)--protein-arginine ADP-ribosyltransferase</fullName>
        <ecNumber evidence="1">2.4.2.31</ecNumber>
    </recommendedName>
    <alternativeName>
        <fullName evidence="2">NAD(+)--arginine ADP-ribosyltransferase</fullName>
    </alternativeName>
</protein>
<dbReference type="EMBL" id="JALD01000038">
    <property type="protein sequence ID" value="EUD11703.1"/>
    <property type="molecule type" value="Genomic_DNA"/>
</dbReference>
<accession>A0AAV3M764</accession>
<dbReference type="PROSITE" id="PS51996">
    <property type="entry name" value="TR_MART"/>
    <property type="match status" value="1"/>
</dbReference>
<gene>
    <name evidence="5" type="ORF">HMPREF1563_0285</name>
</gene>
<reference evidence="5 6" key="1">
    <citation type="submission" date="2014-01" db="EMBL/GenBank/DDBJ databases">
        <authorList>
            <person name="Durkin A.S."/>
            <person name="McCorrison J."/>
            <person name="Torralba M."/>
            <person name="Gillis M."/>
            <person name="Haft D.H."/>
            <person name="Methe B."/>
            <person name="Sutton G."/>
            <person name="Nelson K.E."/>
        </authorList>
    </citation>
    <scope>NUCLEOTIDE SEQUENCE [LARGE SCALE GENOMIC DNA]</scope>
    <source>
        <strain evidence="5 6">205/92</strain>
    </source>
</reference>
<dbReference type="SUPFAM" id="SSF56399">
    <property type="entry name" value="ADP-ribosylation"/>
    <property type="match status" value="1"/>
</dbReference>
<dbReference type="EC" id="2.4.2.31" evidence="1"/>
<dbReference type="Gene3D" id="3.90.176.10">
    <property type="entry name" value="Toxin ADP-ribosyltransferase, Chain A, domain 1"/>
    <property type="match status" value="1"/>
</dbReference>
<evidence type="ECO:0000313" key="6">
    <source>
        <dbReference type="Proteomes" id="UP000022311"/>
    </source>
</evidence>
<dbReference type="GO" id="GO:0106274">
    <property type="term" value="F:NAD+-protein-arginine ADP-ribosyltransferase activity"/>
    <property type="evidence" value="ECO:0007669"/>
    <property type="project" value="UniProtKB-EC"/>
</dbReference>
<dbReference type="AlphaFoldDB" id="A0AAV3M764"/>
<name>A0AAV3M764_9GAMM</name>
<evidence type="ECO:0000313" key="5">
    <source>
        <dbReference type="EMBL" id="EUD11703.1"/>
    </source>
</evidence>
<comment type="catalytic activity">
    <reaction evidence="3">
        <text>L-arginyl-[protein] + NAD(+) = N(omega)-(ADP-D-ribosyl)-L-arginyl-[protein] + nicotinamide + H(+)</text>
        <dbReference type="Rhea" id="RHEA:19149"/>
        <dbReference type="Rhea" id="RHEA-COMP:10532"/>
        <dbReference type="Rhea" id="RHEA-COMP:15087"/>
        <dbReference type="ChEBI" id="CHEBI:15378"/>
        <dbReference type="ChEBI" id="CHEBI:17154"/>
        <dbReference type="ChEBI" id="CHEBI:29965"/>
        <dbReference type="ChEBI" id="CHEBI:57540"/>
        <dbReference type="ChEBI" id="CHEBI:142554"/>
        <dbReference type="EC" id="2.4.2.31"/>
    </reaction>
</comment>
<proteinExistence type="predicted"/>
<comment type="caution">
    <text evidence="5">The sequence shown here is derived from an EMBL/GenBank/DDBJ whole genome shotgun (WGS) entry which is preliminary data.</text>
</comment>
<organism evidence="5 6">
    <name type="scientific">Providencia alcalifaciens 205/92</name>
    <dbReference type="NCBI Taxonomy" id="1256988"/>
    <lineage>
        <taxon>Bacteria</taxon>
        <taxon>Pseudomonadati</taxon>
        <taxon>Pseudomonadota</taxon>
        <taxon>Gammaproteobacteria</taxon>
        <taxon>Enterobacterales</taxon>
        <taxon>Morganellaceae</taxon>
        <taxon>Providencia</taxon>
    </lineage>
</organism>
<dbReference type="GO" id="GO:0005576">
    <property type="term" value="C:extracellular region"/>
    <property type="evidence" value="ECO:0007669"/>
    <property type="project" value="InterPro"/>
</dbReference>
<feature type="domain" description="ADP ribosyltransferase" evidence="4">
    <location>
        <begin position="35"/>
        <end position="186"/>
    </location>
</feature>
<evidence type="ECO:0000256" key="1">
    <source>
        <dbReference type="ARBA" id="ARBA00012031"/>
    </source>
</evidence>
<dbReference type="InterPro" id="IPR003540">
    <property type="entry name" value="ADP-ribosyltransferase"/>
</dbReference>
<evidence type="ECO:0000259" key="4">
    <source>
        <dbReference type="Pfam" id="PF03496"/>
    </source>
</evidence>